<sequence length="102" mass="11109">MKAALNYWVAPIFMNPHKDITNSNSPNYYKSFLKQESNQNHGSRDLKSNQGSYQPQNFFGFGVGGLIPGFVLPLGPLVGAGPGAGGLPIPREEKRARHGEKP</sequence>
<organism evidence="2 3">
    <name type="scientific">Vanilla planifolia</name>
    <name type="common">Vanilla</name>
    <dbReference type="NCBI Taxonomy" id="51239"/>
    <lineage>
        <taxon>Eukaryota</taxon>
        <taxon>Viridiplantae</taxon>
        <taxon>Streptophyta</taxon>
        <taxon>Embryophyta</taxon>
        <taxon>Tracheophyta</taxon>
        <taxon>Spermatophyta</taxon>
        <taxon>Magnoliopsida</taxon>
        <taxon>Liliopsida</taxon>
        <taxon>Asparagales</taxon>
        <taxon>Orchidaceae</taxon>
        <taxon>Vanilloideae</taxon>
        <taxon>Vanilleae</taxon>
        <taxon>Vanilla</taxon>
    </lineage>
</organism>
<evidence type="ECO:0000256" key="1">
    <source>
        <dbReference type="SAM" id="MobiDB-lite"/>
    </source>
</evidence>
<dbReference type="EMBL" id="JADCNM010000001">
    <property type="protein sequence ID" value="KAG0502251.1"/>
    <property type="molecule type" value="Genomic_DNA"/>
</dbReference>
<feature type="compositionally biased region" description="Basic and acidic residues" evidence="1">
    <location>
        <begin position="90"/>
        <end position="102"/>
    </location>
</feature>
<reference evidence="2 3" key="1">
    <citation type="journal article" date="2020" name="Nat. Food">
        <title>A phased Vanilla planifolia genome enables genetic improvement of flavour and production.</title>
        <authorList>
            <person name="Hasing T."/>
            <person name="Tang H."/>
            <person name="Brym M."/>
            <person name="Khazi F."/>
            <person name="Huang T."/>
            <person name="Chambers A.H."/>
        </authorList>
    </citation>
    <scope>NUCLEOTIDE SEQUENCE [LARGE SCALE GENOMIC DNA]</scope>
    <source>
        <tissue evidence="2">Leaf</tissue>
    </source>
</reference>
<feature type="region of interest" description="Disordered" evidence="1">
    <location>
        <begin position="82"/>
        <end position="102"/>
    </location>
</feature>
<dbReference type="AlphaFoldDB" id="A0A835S1K2"/>
<proteinExistence type="predicted"/>
<name>A0A835S1K2_VANPL</name>
<gene>
    <name evidence="2" type="ORF">HPP92_002323</name>
</gene>
<dbReference type="Proteomes" id="UP000639772">
    <property type="component" value="Chromosome 1"/>
</dbReference>
<evidence type="ECO:0000313" key="2">
    <source>
        <dbReference type="EMBL" id="KAG0502251.1"/>
    </source>
</evidence>
<comment type="caution">
    <text evidence="2">The sequence shown here is derived from an EMBL/GenBank/DDBJ whole genome shotgun (WGS) entry which is preliminary data.</text>
</comment>
<protein>
    <submittedName>
        <fullName evidence="2">Uncharacterized protein</fullName>
    </submittedName>
</protein>
<accession>A0A835S1K2</accession>
<evidence type="ECO:0000313" key="3">
    <source>
        <dbReference type="Proteomes" id="UP000639772"/>
    </source>
</evidence>